<evidence type="ECO:0008006" key="4">
    <source>
        <dbReference type="Google" id="ProtNLM"/>
    </source>
</evidence>
<keyword evidence="1" id="KW-0175">Coiled coil</keyword>
<dbReference type="Proteomes" id="UP001218034">
    <property type="component" value="Chromosome"/>
</dbReference>
<feature type="coiled-coil region" evidence="1">
    <location>
        <begin position="60"/>
        <end position="87"/>
    </location>
</feature>
<organism evidence="2 3">
    <name type="scientific">Candidatus Nanohalococcus occultus</name>
    <dbReference type="NCBI Taxonomy" id="2978047"/>
    <lineage>
        <taxon>Archaea</taxon>
        <taxon>Candidatus Nanohalarchaeota</taxon>
        <taxon>Candidatus Nanohalarchaeota incertae sedis</taxon>
        <taxon>Candidatus Nanohalococcus</taxon>
    </lineage>
</organism>
<evidence type="ECO:0000256" key="1">
    <source>
        <dbReference type="SAM" id="Coils"/>
    </source>
</evidence>
<proteinExistence type="predicted"/>
<name>A0ABY8CEU3_9ARCH</name>
<evidence type="ECO:0000313" key="3">
    <source>
        <dbReference type="Proteomes" id="UP001218034"/>
    </source>
</evidence>
<evidence type="ECO:0000313" key="2">
    <source>
        <dbReference type="EMBL" id="WEL19744.1"/>
    </source>
</evidence>
<dbReference type="EMBL" id="CP104395">
    <property type="protein sequence ID" value="WEL19744.1"/>
    <property type="molecule type" value="Genomic_DNA"/>
</dbReference>
<protein>
    <recommendedName>
        <fullName evidence="4">Tol-pal system protein YbgF</fullName>
    </recommendedName>
</protein>
<gene>
    <name evidence="2" type="ORF">SVXNc_0732</name>
</gene>
<sequence>MELAMRKSLIGGLVFVLAVALVPVVGAQNASGEDVMNTSMMNHDMMVEHQRQHRQQQMEIDVLSYRIAQLEVMVQEMREDRVATRSQDSPEIRGQ</sequence>
<reference evidence="2 3" key="1">
    <citation type="submission" date="2022-09" db="EMBL/GenBank/DDBJ databases">
        <title>Xylan utilization by haloarchaea-nanohaloarchaea associations.</title>
        <authorList>
            <person name="Yakimov M."/>
        </authorList>
    </citation>
    <scope>NUCLEOTIDE SEQUENCE [LARGE SCALE GENOMIC DNA]</scope>
    <source>
        <strain evidence="2 3">SVXNc</strain>
    </source>
</reference>
<keyword evidence="3" id="KW-1185">Reference proteome</keyword>
<accession>A0ABY8CEU3</accession>